<gene>
    <name evidence="3" type="ORF">SAMN05216575_11047</name>
    <name evidence="2" type="ORF">SIM71_20030</name>
</gene>
<keyword evidence="1" id="KW-1133">Transmembrane helix</keyword>
<dbReference type="OrthoDB" id="7066382at2"/>
<sequence>MSETAGTVIKLLSALTSPKASVKYISVGIFLVLSWKYLDNTLASLGAPKEHHSLIVLLIGLGIGSLIGQAIYVVVSSIWEKIETSVKEKKEKQKKDEFEKAQQRSVDQANEEFLEGFKKAFEHFPYWKRDALRLLIDKEQRMEWHLEYVDSLKTNKYIIRTTNIDSDTDLYKIHPAIRDYVKVQWKAEIDSNMADFFENLTPEKNELIEVMKFTEEAFKGPISQACANLVNPLHPCFTREAEDENGFYISFRNPYCSLFNEKTGLELIDEVYIKHSWVRSEEVSA</sequence>
<evidence type="ECO:0000313" key="5">
    <source>
        <dbReference type="Proteomes" id="UP001278050"/>
    </source>
</evidence>
<dbReference type="EMBL" id="FNAE01000010">
    <property type="protein sequence ID" value="SDF72733.1"/>
    <property type="molecule type" value="Genomic_DNA"/>
</dbReference>
<dbReference type="AlphaFoldDB" id="A0A1G7NFC7"/>
<dbReference type="EMBL" id="JAWXXP010000001">
    <property type="protein sequence ID" value="MDX5994354.1"/>
    <property type="molecule type" value="Genomic_DNA"/>
</dbReference>
<reference evidence="3 4" key="1">
    <citation type="submission" date="2016-10" db="EMBL/GenBank/DDBJ databases">
        <authorList>
            <person name="de Groot N.N."/>
        </authorList>
    </citation>
    <scope>NUCLEOTIDE SEQUENCE [LARGE SCALE GENOMIC DNA]</scope>
    <source>
        <strain evidence="3 4">JCM 10630</strain>
    </source>
</reference>
<proteinExistence type="predicted"/>
<evidence type="ECO:0000313" key="4">
    <source>
        <dbReference type="Proteomes" id="UP000182413"/>
    </source>
</evidence>
<organism evidence="3 4">
    <name type="scientific">Ectopseudomonas alcaliphila</name>
    <dbReference type="NCBI Taxonomy" id="101564"/>
    <lineage>
        <taxon>Bacteria</taxon>
        <taxon>Pseudomonadati</taxon>
        <taxon>Pseudomonadota</taxon>
        <taxon>Gammaproteobacteria</taxon>
        <taxon>Pseudomonadales</taxon>
        <taxon>Pseudomonadaceae</taxon>
        <taxon>Ectopseudomonas</taxon>
    </lineage>
</organism>
<protein>
    <submittedName>
        <fullName evidence="3">Uncharacterized protein</fullName>
    </submittedName>
</protein>
<keyword evidence="1" id="KW-0812">Transmembrane</keyword>
<name>A0A1G7NFC7_9GAMM</name>
<dbReference type="RefSeq" id="WP_139203075.1">
    <property type="nucleotide sequence ID" value="NZ_CBCSET010000002.1"/>
</dbReference>
<evidence type="ECO:0000313" key="2">
    <source>
        <dbReference type="EMBL" id="MDX5994354.1"/>
    </source>
</evidence>
<dbReference type="Proteomes" id="UP001278050">
    <property type="component" value="Unassembled WGS sequence"/>
</dbReference>
<evidence type="ECO:0000313" key="3">
    <source>
        <dbReference type="EMBL" id="SDF72733.1"/>
    </source>
</evidence>
<evidence type="ECO:0000256" key="1">
    <source>
        <dbReference type="SAM" id="Phobius"/>
    </source>
</evidence>
<dbReference type="Proteomes" id="UP000182413">
    <property type="component" value="Unassembled WGS sequence"/>
</dbReference>
<keyword evidence="5" id="KW-1185">Reference proteome</keyword>
<accession>A0A1G7NFC7</accession>
<feature type="transmembrane region" description="Helical" evidence="1">
    <location>
        <begin position="54"/>
        <end position="79"/>
    </location>
</feature>
<keyword evidence="1" id="KW-0472">Membrane</keyword>
<feature type="transmembrane region" description="Helical" evidence="1">
    <location>
        <begin position="21"/>
        <end position="38"/>
    </location>
</feature>
<reference evidence="2 5" key="2">
    <citation type="submission" date="2023-11" db="EMBL/GenBank/DDBJ databases">
        <title>MicrobeMod: A computational toolkit for identifying prokaryotic methylation and restriction-modification with nanopore sequencing.</title>
        <authorList>
            <person name="Crits-Christoph A."/>
            <person name="Kang S.C."/>
            <person name="Lee H."/>
            <person name="Ostrov N."/>
        </authorList>
    </citation>
    <scope>NUCLEOTIDE SEQUENCE [LARGE SCALE GENOMIC DNA]</scope>
    <source>
        <strain evidence="2 5">ATCC BAA-571</strain>
    </source>
</reference>